<evidence type="ECO:0000313" key="7">
    <source>
        <dbReference type="Proteomes" id="UP000050488"/>
    </source>
</evidence>
<evidence type="ECO:0000259" key="5">
    <source>
        <dbReference type="Pfam" id="PF13657"/>
    </source>
</evidence>
<evidence type="ECO:0000256" key="1">
    <source>
        <dbReference type="ARBA" id="ARBA00010164"/>
    </source>
</evidence>
<evidence type="ECO:0000256" key="3">
    <source>
        <dbReference type="ARBA" id="ARBA00022777"/>
    </source>
</evidence>
<feature type="domain" description="HipA N-terminal subdomain 1" evidence="5">
    <location>
        <begin position="12"/>
        <end position="106"/>
    </location>
</feature>
<dbReference type="EC" id="2.7.11.1" evidence="6"/>
<sequence>MSSAPRAVDKANVYVSGKAAATLERRNGGTEFRYLPGYTGPAVASTLPVTSEPVFSSSGAVPAFFAGLLPEGRRLTALRRSVKTSADDELSLLLAVGADPVGNVSVFPQGSQPRPVAPLLDFSAGSMDFGRLLEEAGIPDPVSLAGVQDKASARTIAIPTSSVGGHSDAIVKISPPEFPMLVENEAESLRVARGLGKALRLSVADAEVVHDKHGRSALLVRRFDRNGQRRYPTEDAAQIMGIYPADKYAVNYEELTFAVSNLCRSPLLARRSIAAQLALAWLTGNGDMHAKNISVVDTGRGLEVAPIYDIPSTVPYGDTTLALPVAGSKTGLSKKRFLSYCTEVGLPQAVGESIAAAALDHTQDYAKRLIAACSFDPRRARDLRRVLRARRRQWDVD</sequence>
<protein>
    <submittedName>
        <fullName evidence="6">Serine/threonine-protein kinase HipA</fullName>
        <ecNumber evidence="6">2.7.11.1</ecNumber>
    </submittedName>
</protein>
<reference evidence="6 7" key="1">
    <citation type="submission" date="2015-10" db="EMBL/GenBank/DDBJ databases">
        <title>Corynebacteirum lowii and Corynebacterium oculi species nova, derived from human clinical disease and and emended description of Corynebacterium mastiditis.</title>
        <authorList>
            <person name="Bernard K."/>
            <person name="Pacheco A.L."/>
            <person name="Mcdougall C."/>
            <person name="Burtx T."/>
            <person name="Weibe D."/>
            <person name="Tyler S."/>
            <person name="Olson A.B."/>
            <person name="Cnockaert M."/>
            <person name="Eguchi H."/>
            <person name="Kuwahara T."/>
            <person name="Nakayama-Imaohji H."/>
            <person name="Boudewijins M."/>
            <person name="Van Hoecke F."/>
            <person name="Bernier A.-M."/>
            <person name="Vandamme P."/>
        </authorList>
    </citation>
    <scope>NUCLEOTIDE SEQUENCE [LARGE SCALE GENOMIC DNA]</scope>
    <source>
        <strain evidence="6 7">NML 130206</strain>
    </source>
</reference>
<keyword evidence="7" id="KW-1185">Reference proteome</keyword>
<dbReference type="RefSeq" id="WP_055178527.1">
    <property type="nucleotide sequence ID" value="NZ_JAUSQY010000001.1"/>
</dbReference>
<evidence type="ECO:0000313" key="6">
    <source>
        <dbReference type="EMBL" id="KQB85787.1"/>
    </source>
</evidence>
<dbReference type="OrthoDB" id="3182374at2"/>
<dbReference type="PANTHER" id="PTHR37419:SF1">
    <property type="entry name" value="SERINE_THREONINE-PROTEIN KINASE TOXIN HIPA"/>
    <property type="match status" value="1"/>
</dbReference>
<comment type="caution">
    <text evidence="6">The sequence shown here is derived from an EMBL/GenBank/DDBJ whole genome shotgun (WGS) entry which is preliminary data.</text>
</comment>
<proteinExistence type="inferred from homology"/>
<dbReference type="STRING" id="1544413.Clow_01921"/>
<dbReference type="InterPro" id="IPR012893">
    <property type="entry name" value="HipA-like_C"/>
</dbReference>
<evidence type="ECO:0000259" key="4">
    <source>
        <dbReference type="Pfam" id="PF07804"/>
    </source>
</evidence>
<dbReference type="AlphaFoldDB" id="A0A0Q0YTS4"/>
<dbReference type="PANTHER" id="PTHR37419">
    <property type="entry name" value="SERINE/THREONINE-PROTEIN KINASE TOXIN HIPA"/>
    <property type="match status" value="1"/>
</dbReference>
<feature type="domain" description="HipA-like C-terminal" evidence="4">
    <location>
        <begin position="142"/>
        <end position="358"/>
    </location>
</feature>
<dbReference type="NCBIfam" id="TIGR03071">
    <property type="entry name" value="couple_hipA"/>
    <property type="match status" value="1"/>
</dbReference>
<name>A0A0Q0YTS4_9CORY</name>
<dbReference type="EMBL" id="LKEV01000006">
    <property type="protein sequence ID" value="KQB85787.1"/>
    <property type="molecule type" value="Genomic_DNA"/>
</dbReference>
<accession>A0A0Q0YTS4</accession>
<dbReference type="Proteomes" id="UP000050488">
    <property type="component" value="Unassembled WGS sequence"/>
</dbReference>
<evidence type="ECO:0000256" key="2">
    <source>
        <dbReference type="ARBA" id="ARBA00022679"/>
    </source>
</evidence>
<dbReference type="GO" id="GO:0004674">
    <property type="term" value="F:protein serine/threonine kinase activity"/>
    <property type="evidence" value="ECO:0007669"/>
    <property type="project" value="UniProtKB-EC"/>
</dbReference>
<keyword evidence="2 6" id="KW-0808">Transferase</keyword>
<dbReference type="PATRIC" id="fig|1544413.3.peg.1924"/>
<gene>
    <name evidence="6" type="primary">hipA_1</name>
    <name evidence="6" type="ORF">Clow_01921</name>
</gene>
<organism evidence="6 7">
    <name type="scientific">Corynebacterium lowii</name>
    <dbReference type="NCBI Taxonomy" id="1544413"/>
    <lineage>
        <taxon>Bacteria</taxon>
        <taxon>Bacillati</taxon>
        <taxon>Actinomycetota</taxon>
        <taxon>Actinomycetes</taxon>
        <taxon>Mycobacteriales</taxon>
        <taxon>Corynebacteriaceae</taxon>
        <taxon>Corynebacterium</taxon>
    </lineage>
</organism>
<dbReference type="Pfam" id="PF07804">
    <property type="entry name" value="HipA_C"/>
    <property type="match status" value="1"/>
</dbReference>
<dbReference type="InterPro" id="IPR052028">
    <property type="entry name" value="HipA_Ser/Thr_kinase"/>
</dbReference>
<keyword evidence="3 6" id="KW-0418">Kinase</keyword>
<comment type="similarity">
    <text evidence="1">Belongs to the HipA Ser/Thr kinase family.</text>
</comment>
<dbReference type="Pfam" id="PF13657">
    <property type="entry name" value="Couple_hipA"/>
    <property type="match status" value="1"/>
</dbReference>
<dbReference type="GO" id="GO:0005829">
    <property type="term" value="C:cytosol"/>
    <property type="evidence" value="ECO:0007669"/>
    <property type="project" value="TreeGrafter"/>
</dbReference>
<dbReference type="InterPro" id="IPR017508">
    <property type="entry name" value="HipA_N1"/>
</dbReference>